<sequence>MPYLPQEQCIKFFLIHISPWQFLVSRGLYGKQSLRPSISMEGLFFLVIDFRSVVVVRLRATVKGLERGCKGGAKGLPVFILREITELCKA</sequence>
<evidence type="ECO:0000313" key="1">
    <source>
        <dbReference type="EMBL" id="KIC93199.1"/>
    </source>
</evidence>
<reference evidence="1 2" key="1">
    <citation type="submission" date="2014-11" db="EMBL/GenBank/DDBJ databases">
        <title>Genome sequence of Flavihumibacter solisilvae 3-3.</title>
        <authorList>
            <person name="Zhou G."/>
            <person name="Li M."/>
            <person name="Wang G."/>
        </authorList>
    </citation>
    <scope>NUCLEOTIDE SEQUENCE [LARGE SCALE GENOMIC DNA]</scope>
    <source>
        <strain evidence="1 2">3-3</strain>
    </source>
</reference>
<protein>
    <submittedName>
        <fullName evidence="1">Uncharacterized protein</fullName>
    </submittedName>
</protein>
<dbReference type="STRING" id="1349421.OI18_18250"/>
<proteinExistence type="predicted"/>
<name>A0A0C1IRZ0_9BACT</name>
<organism evidence="1 2">
    <name type="scientific">Flavihumibacter solisilvae</name>
    <dbReference type="NCBI Taxonomy" id="1349421"/>
    <lineage>
        <taxon>Bacteria</taxon>
        <taxon>Pseudomonadati</taxon>
        <taxon>Bacteroidota</taxon>
        <taxon>Chitinophagia</taxon>
        <taxon>Chitinophagales</taxon>
        <taxon>Chitinophagaceae</taxon>
        <taxon>Flavihumibacter</taxon>
    </lineage>
</organism>
<evidence type="ECO:0000313" key="2">
    <source>
        <dbReference type="Proteomes" id="UP000031408"/>
    </source>
</evidence>
<dbReference type="EMBL" id="JSVC01000021">
    <property type="protein sequence ID" value="KIC93199.1"/>
    <property type="molecule type" value="Genomic_DNA"/>
</dbReference>
<dbReference type="Proteomes" id="UP000031408">
    <property type="component" value="Unassembled WGS sequence"/>
</dbReference>
<gene>
    <name evidence="1" type="ORF">OI18_18250</name>
</gene>
<comment type="caution">
    <text evidence="1">The sequence shown here is derived from an EMBL/GenBank/DDBJ whole genome shotgun (WGS) entry which is preliminary data.</text>
</comment>
<keyword evidence="2" id="KW-1185">Reference proteome</keyword>
<dbReference type="AlphaFoldDB" id="A0A0C1IRZ0"/>
<accession>A0A0C1IRZ0</accession>